<keyword evidence="1" id="KW-0479">Metal-binding</keyword>
<protein>
    <submittedName>
        <fullName evidence="3">Zinc finger SWIM domain-containing protein</fullName>
    </submittedName>
</protein>
<dbReference type="STRING" id="1499688.BN000_00041"/>
<keyword evidence="4" id="KW-1185">Reference proteome</keyword>
<dbReference type="Proteomes" id="UP000199087">
    <property type="component" value="Unassembled WGS sequence"/>
</dbReference>
<keyword evidence="1" id="KW-0863">Zinc-finger</keyword>
<evidence type="ECO:0000313" key="4">
    <source>
        <dbReference type="Proteomes" id="UP000199087"/>
    </source>
</evidence>
<reference evidence="4" key="1">
    <citation type="submission" date="2015-05" db="EMBL/GenBank/DDBJ databases">
        <authorList>
            <person name="Urmite Genomes"/>
        </authorList>
    </citation>
    <scope>NUCLEOTIDE SEQUENCE [LARGE SCALE GENOMIC DNA]</scope>
    <source>
        <strain evidence="4">LF1</strain>
    </source>
</reference>
<accession>A0A0U1NQ40</accession>
<name>A0A0U1NQ40_9BACI</name>
<feature type="domain" description="SWIM-type" evidence="2">
    <location>
        <begin position="58"/>
        <end position="91"/>
    </location>
</feature>
<sequence length="537" mass="62578">MELIHSLSDDIKELLNPSSTEDARLVQKGLMLYRQGMVHQLHINEYLATAVVQDVTPCKVELDLNFLGLSECSCPAEDLCRHKIAVFFAAFSTVGSVTKWLEEWREPMMEKKSLTSLGIQKAKDLIKANGVLKPDYEGWVRSFEDSFDTLVQTKKTMSPFVVADLFEIYERRLSASAPLEQEWRMLYELIATVVSFRKLAVLSEQAGHTEDMVKRSYLHLFHQMIDDVEDLVAKIGVQSLPFDFDAFILKLKDDTFTLLTCVSGLEQERISFYRLLWSGLFRNKTWRAEETEKIRLGLKDLREGENPVPLLIASIHLHYLQGDDESALNLLRQIEDDIATPFMLHWIDQLTQLKAWKRVGTMIELFLQKIRGYLDELRSYHSCTGFTREALKTIAPYCVETNRTDLFERALLQTLPYSFADYEYMLFERGHYERWGELQAFVGLNYADLPSSKVKIVEKEQPEVLLGILHQTVQAEIDQKNRPSYKLAVRHLKKLRTLYKKMKRQDDWHYFLNTLLDRTKRLRAFHEECQRGKLIEG</sequence>
<evidence type="ECO:0000313" key="3">
    <source>
        <dbReference type="EMBL" id="CRK80161.1"/>
    </source>
</evidence>
<organism evidence="3 4">
    <name type="scientific">Neobacillus massiliamazoniensis</name>
    <dbReference type="NCBI Taxonomy" id="1499688"/>
    <lineage>
        <taxon>Bacteria</taxon>
        <taxon>Bacillati</taxon>
        <taxon>Bacillota</taxon>
        <taxon>Bacilli</taxon>
        <taxon>Bacillales</taxon>
        <taxon>Bacillaceae</taxon>
        <taxon>Neobacillus</taxon>
    </lineage>
</organism>
<dbReference type="EMBL" id="CVRB01000001">
    <property type="protein sequence ID" value="CRK80161.1"/>
    <property type="molecule type" value="Genomic_DNA"/>
</dbReference>
<dbReference type="OrthoDB" id="7593573at2"/>
<dbReference type="AlphaFoldDB" id="A0A0U1NQ40"/>
<evidence type="ECO:0000256" key="1">
    <source>
        <dbReference type="PROSITE-ProRule" id="PRU00325"/>
    </source>
</evidence>
<gene>
    <name evidence="3" type="ORF">BN000_00041</name>
</gene>
<dbReference type="GO" id="GO:0008270">
    <property type="term" value="F:zinc ion binding"/>
    <property type="evidence" value="ECO:0007669"/>
    <property type="project" value="UniProtKB-KW"/>
</dbReference>
<keyword evidence="1" id="KW-0862">Zinc</keyword>
<dbReference type="InterPro" id="IPR007527">
    <property type="entry name" value="Znf_SWIM"/>
</dbReference>
<dbReference type="PROSITE" id="PS50966">
    <property type="entry name" value="ZF_SWIM"/>
    <property type="match status" value="1"/>
</dbReference>
<proteinExistence type="predicted"/>
<evidence type="ECO:0000259" key="2">
    <source>
        <dbReference type="PROSITE" id="PS50966"/>
    </source>
</evidence>
<dbReference type="RefSeq" id="WP_090629296.1">
    <property type="nucleotide sequence ID" value="NZ_CVRB01000001.1"/>
</dbReference>